<keyword evidence="1" id="KW-1185">Reference proteome</keyword>
<sequence length="95" mass="10713">LDKAENFRGFSDHQKVANYIILRAQIPFTFELQDFKAPQRVHFDPDGCGQTFYLSFHTELEMEDDGGIKNESGTILRLSFKRGSQGGSVPANFLA</sequence>
<evidence type="ECO:0000313" key="1">
    <source>
        <dbReference type="Proteomes" id="UP000887565"/>
    </source>
</evidence>
<dbReference type="AlphaFoldDB" id="A0A915K732"/>
<accession>A0A915K732</accession>
<proteinExistence type="predicted"/>
<dbReference type="Proteomes" id="UP000887565">
    <property type="component" value="Unplaced"/>
</dbReference>
<evidence type="ECO:0000313" key="2">
    <source>
        <dbReference type="WBParaSite" id="nRc.2.0.1.t34143-RA"/>
    </source>
</evidence>
<organism evidence="1 2">
    <name type="scientific">Romanomermis culicivorax</name>
    <name type="common">Nematode worm</name>
    <dbReference type="NCBI Taxonomy" id="13658"/>
    <lineage>
        <taxon>Eukaryota</taxon>
        <taxon>Metazoa</taxon>
        <taxon>Ecdysozoa</taxon>
        <taxon>Nematoda</taxon>
        <taxon>Enoplea</taxon>
        <taxon>Dorylaimia</taxon>
        <taxon>Mermithida</taxon>
        <taxon>Mermithoidea</taxon>
        <taxon>Mermithidae</taxon>
        <taxon>Romanomermis</taxon>
    </lineage>
</organism>
<dbReference type="WBParaSite" id="nRc.2.0.1.t34143-RA">
    <property type="protein sequence ID" value="nRc.2.0.1.t34143-RA"/>
    <property type="gene ID" value="nRc.2.0.1.g34143"/>
</dbReference>
<reference evidence="2" key="1">
    <citation type="submission" date="2022-11" db="UniProtKB">
        <authorList>
            <consortium name="WormBaseParasite"/>
        </authorList>
    </citation>
    <scope>IDENTIFICATION</scope>
</reference>
<name>A0A915K732_ROMCU</name>
<protein>
    <submittedName>
        <fullName evidence="2">Uncharacterized protein</fullName>
    </submittedName>
</protein>